<gene>
    <name evidence="1" type="ORF">NUW54_g14293</name>
</gene>
<organism evidence="1 2">
    <name type="scientific">Trametes sanguinea</name>
    <dbReference type="NCBI Taxonomy" id="158606"/>
    <lineage>
        <taxon>Eukaryota</taxon>
        <taxon>Fungi</taxon>
        <taxon>Dikarya</taxon>
        <taxon>Basidiomycota</taxon>
        <taxon>Agaricomycotina</taxon>
        <taxon>Agaricomycetes</taxon>
        <taxon>Polyporales</taxon>
        <taxon>Polyporaceae</taxon>
        <taxon>Trametes</taxon>
    </lineage>
</organism>
<protein>
    <submittedName>
        <fullName evidence="1">Uncharacterized protein</fullName>
    </submittedName>
</protein>
<keyword evidence="2" id="KW-1185">Reference proteome</keyword>
<dbReference type="EMBL" id="JANSHE010007257">
    <property type="protein sequence ID" value="KAJ2963352.1"/>
    <property type="molecule type" value="Genomic_DNA"/>
</dbReference>
<comment type="caution">
    <text evidence="1">The sequence shown here is derived from an EMBL/GenBank/DDBJ whole genome shotgun (WGS) entry which is preliminary data.</text>
</comment>
<sequence length="78" mass="8258">MPASFEAASAGQALRQVDHPPPGALVIADPVESFLKTRAPGEALPPLVTSAHTLAIRAIEGTFKDDTKSPASRQRLRK</sequence>
<evidence type="ECO:0000313" key="2">
    <source>
        <dbReference type="Proteomes" id="UP001144978"/>
    </source>
</evidence>
<name>A0ACC1MFD9_9APHY</name>
<dbReference type="Proteomes" id="UP001144978">
    <property type="component" value="Unassembled WGS sequence"/>
</dbReference>
<reference evidence="1" key="1">
    <citation type="submission" date="2022-08" db="EMBL/GenBank/DDBJ databases">
        <title>Genome Sequence of Pycnoporus sanguineus.</title>
        <authorList>
            <person name="Buettner E."/>
        </authorList>
    </citation>
    <scope>NUCLEOTIDE SEQUENCE</scope>
    <source>
        <strain evidence="1">CG-C14</strain>
    </source>
</reference>
<accession>A0ACC1MFD9</accession>
<proteinExistence type="predicted"/>
<evidence type="ECO:0000313" key="1">
    <source>
        <dbReference type="EMBL" id="KAJ2963352.1"/>
    </source>
</evidence>